<evidence type="ECO:0000256" key="3">
    <source>
        <dbReference type="ARBA" id="ARBA00022989"/>
    </source>
</evidence>
<dbReference type="PANTHER" id="PTHR42718:SF35">
    <property type="entry name" value="BLL0718 PROTEIN"/>
    <property type="match status" value="1"/>
</dbReference>
<dbReference type="InterPro" id="IPR020846">
    <property type="entry name" value="MFS_dom"/>
</dbReference>
<comment type="caution">
    <text evidence="7">The sequence shown here is derived from an EMBL/GenBank/DDBJ whole genome shotgun (WGS) entry which is preliminary data.</text>
</comment>
<dbReference type="SUPFAM" id="SSF103473">
    <property type="entry name" value="MFS general substrate transporter"/>
    <property type="match status" value="1"/>
</dbReference>
<dbReference type="InterPro" id="IPR036259">
    <property type="entry name" value="MFS_trans_sf"/>
</dbReference>
<dbReference type="GO" id="GO:0022857">
    <property type="term" value="F:transmembrane transporter activity"/>
    <property type="evidence" value="ECO:0007669"/>
    <property type="project" value="InterPro"/>
</dbReference>
<sequence>MSNVNSDVAEAAETPPGARYRRTRPAWVVVTVLVLVEIISAFETSMMFAAMPTLIAEFETDAATAGWAVTSFLLVAAASAAVCGRLGDLYGRERVLVVVLAAAAVGSLVSALGDSLTSIVVGRTIQGAAGAILPLCIGIARAHLPAARVPVAVSLISGSAVAAGAASLLVAGALIDFASWHLIFVVTAVYATGALLLVVFVLPWQPRTVATREPIDHLGAVMLSSAVAAILLGVNKAQSWGWSDVRVLALVVGGVAALGLLVVRELRIPNPIVNLRLFTHRKYAITMIATLTIAAGPMGVITMIVPLVLQTSEAGGFGHGLSPTHAGWISFLGAMVGFAFTPLSGRIAAATGARTAMLLGTALFAVGTGLLIVGHDSLAVMALMIVVVSIATAFAFTALPNLVVEAVPQRNTSEATGTNTVVRTVGQGVGTSIATMMLAHATLSGTDPAAGLVAVGVLVLTLAVVTFVLVLAIPKGAVSLERQSAVSLRR</sequence>
<evidence type="ECO:0000256" key="1">
    <source>
        <dbReference type="ARBA" id="ARBA00004651"/>
    </source>
</evidence>
<feature type="transmembrane region" description="Helical" evidence="5">
    <location>
        <begin position="245"/>
        <end position="263"/>
    </location>
</feature>
<evidence type="ECO:0000256" key="5">
    <source>
        <dbReference type="SAM" id="Phobius"/>
    </source>
</evidence>
<dbReference type="AlphaFoldDB" id="A0A6P2CGQ8"/>
<evidence type="ECO:0000313" key="7">
    <source>
        <dbReference type="EMBL" id="TXG91120.1"/>
    </source>
</evidence>
<dbReference type="EMBL" id="QRCM01000001">
    <property type="protein sequence ID" value="TXG91120.1"/>
    <property type="molecule type" value="Genomic_DNA"/>
</dbReference>
<protein>
    <submittedName>
        <fullName evidence="7">MFS transporter</fullName>
    </submittedName>
</protein>
<dbReference type="PROSITE" id="PS50850">
    <property type="entry name" value="MFS"/>
    <property type="match status" value="1"/>
</dbReference>
<feature type="transmembrane region" description="Helical" evidence="5">
    <location>
        <begin position="95"/>
        <end position="113"/>
    </location>
</feature>
<feature type="transmembrane region" description="Helical" evidence="5">
    <location>
        <begin position="283"/>
        <end position="305"/>
    </location>
</feature>
<accession>A0A6P2CGQ8</accession>
<reference evidence="7 8" key="1">
    <citation type="submission" date="2018-07" db="EMBL/GenBank/DDBJ databases">
        <title>Genome sequence of Rhodococcus rhodnii ATCC 35071 from Rhodnius prolixus.</title>
        <authorList>
            <person name="Patel V."/>
            <person name="Vogel K.J."/>
        </authorList>
    </citation>
    <scope>NUCLEOTIDE SEQUENCE [LARGE SCALE GENOMIC DNA]</scope>
    <source>
        <strain evidence="7 8">ATCC 35071</strain>
    </source>
</reference>
<feature type="domain" description="Major facilitator superfamily (MFS) profile" evidence="6">
    <location>
        <begin position="29"/>
        <end position="474"/>
    </location>
</feature>
<feature type="transmembrane region" description="Helical" evidence="5">
    <location>
        <begin position="355"/>
        <end position="373"/>
    </location>
</feature>
<dbReference type="PANTHER" id="PTHR42718">
    <property type="entry name" value="MAJOR FACILITATOR SUPERFAMILY MULTIDRUG TRANSPORTER MFSC"/>
    <property type="match status" value="1"/>
</dbReference>
<dbReference type="Pfam" id="PF07690">
    <property type="entry name" value="MFS_1"/>
    <property type="match status" value="1"/>
</dbReference>
<evidence type="ECO:0000313" key="8">
    <source>
        <dbReference type="Proteomes" id="UP000471120"/>
    </source>
</evidence>
<feature type="transmembrane region" description="Helical" evidence="5">
    <location>
        <begin position="214"/>
        <end position="233"/>
    </location>
</feature>
<comment type="subcellular location">
    <subcellularLocation>
        <location evidence="1">Cell membrane</location>
        <topology evidence="1">Multi-pass membrane protein</topology>
    </subcellularLocation>
</comment>
<dbReference type="Gene3D" id="1.20.1250.20">
    <property type="entry name" value="MFS general substrate transporter like domains"/>
    <property type="match status" value="2"/>
</dbReference>
<proteinExistence type="predicted"/>
<evidence type="ECO:0000256" key="2">
    <source>
        <dbReference type="ARBA" id="ARBA00022692"/>
    </source>
</evidence>
<dbReference type="RefSeq" id="WP_010839652.1">
    <property type="nucleotide sequence ID" value="NZ_QRCM01000001.1"/>
</dbReference>
<feature type="transmembrane region" description="Helical" evidence="5">
    <location>
        <begin position="151"/>
        <end position="175"/>
    </location>
</feature>
<dbReference type="Proteomes" id="UP000471120">
    <property type="component" value="Unassembled WGS sequence"/>
</dbReference>
<feature type="transmembrane region" description="Helical" evidence="5">
    <location>
        <begin position="379"/>
        <end position="404"/>
    </location>
</feature>
<keyword evidence="2 5" id="KW-0812">Transmembrane</keyword>
<feature type="transmembrane region" description="Helical" evidence="5">
    <location>
        <begin position="62"/>
        <end position="83"/>
    </location>
</feature>
<feature type="transmembrane region" description="Helical" evidence="5">
    <location>
        <begin position="425"/>
        <end position="443"/>
    </location>
</feature>
<name>A0A6P2CGQ8_9NOCA</name>
<dbReference type="GO" id="GO:0005886">
    <property type="term" value="C:plasma membrane"/>
    <property type="evidence" value="ECO:0007669"/>
    <property type="project" value="UniProtKB-SubCell"/>
</dbReference>
<organism evidence="7 8">
    <name type="scientific">Rhodococcus rhodnii</name>
    <dbReference type="NCBI Taxonomy" id="38312"/>
    <lineage>
        <taxon>Bacteria</taxon>
        <taxon>Bacillati</taxon>
        <taxon>Actinomycetota</taxon>
        <taxon>Actinomycetes</taxon>
        <taxon>Mycobacteriales</taxon>
        <taxon>Nocardiaceae</taxon>
        <taxon>Rhodococcus</taxon>
    </lineage>
</organism>
<gene>
    <name evidence="7" type="ORF">DW322_13955</name>
</gene>
<feature type="transmembrane region" description="Helical" evidence="5">
    <location>
        <begin position="26"/>
        <end position="50"/>
    </location>
</feature>
<feature type="transmembrane region" description="Helical" evidence="5">
    <location>
        <begin position="125"/>
        <end position="144"/>
    </location>
</feature>
<evidence type="ECO:0000256" key="4">
    <source>
        <dbReference type="ARBA" id="ARBA00023136"/>
    </source>
</evidence>
<keyword evidence="3 5" id="KW-1133">Transmembrane helix</keyword>
<feature type="transmembrane region" description="Helical" evidence="5">
    <location>
        <begin position="325"/>
        <end position="343"/>
    </location>
</feature>
<keyword evidence="4 5" id="KW-0472">Membrane</keyword>
<evidence type="ECO:0000259" key="6">
    <source>
        <dbReference type="PROSITE" id="PS50850"/>
    </source>
</evidence>
<dbReference type="InterPro" id="IPR011701">
    <property type="entry name" value="MFS"/>
</dbReference>
<feature type="transmembrane region" description="Helical" evidence="5">
    <location>
        <begin position="181"/>
        <end position="202"/>
    </location>
</feature>
<feature type="transmembrane region" description="Helical" evidence="5">
    <location>
        <begin position="449"/>
        <end position="473"/>
    </location>
</feature>